<feature type="transmembrane region" description="Helical" evidence="1">
    <location>
        <begin position="382"/>
        <end position="405"/>
    </location>
</feature>
<evidence type="ECO:0000256" key="1">
    <source>
        <dbReference type="SAM" id="Phobius"/>
    </source>
</evidence>
<keyword evidence="1" id="KW-0472">Membrane</keyword>
<dbReference type="PANTHER" id="PTHR43471">
    <property type="entry name" value="ABC TRANSPORTER PERMEASE"/>
    <property type="match status" value="1"/>
</dbReference>
<protein>
    <recommendedName>
        <fullName evidence="4">ABC-2 family transporter protein</fullName>
    </recommendedName>
</protein>
<dbReference type="Proteomes" id="UP000315349">
    <property type="component" value="Chromosome"/>
</dbReference>
<feature type="transmembrane region" description="Helical" evidence="1">
    <location>
        <begin position="517"/>
        <end position="539"/>
    </location>
</feature>
<feature type="transmembrane region" description="Helical" evidence="1">
    <location>
        <begin position="417"/>
        <end position="436"/>
    </location>
</feature>
<feature type="transmembrane region" description="Helical" evidence="1">
    <location>
        <begin position="15"/>
        <end position="33"/>
    </location>
</feature>
<proteinExistence type="predicted"/>
<dbReference type="EMBL" id="CP036299">
    <property type="protein sequence ID" value="QDV28551.1"/>
    <property type="molecule type" value="Genomic_DNA"/>
</dbReference>
<accession>A0A518GIY0</accession>
<feature type="transmembrane region" description="Helical" evidence="1">
    <location>
        <begin position="83"/>
        <end position="101"/>
    </location>
</feature>
<feature type="transmembrane region" description="Helical" evidence="1">
    <location>
        <begin position="169"/>
        <end position="192"/>
    </location>
</feature>
<dbReference type="PANTHER" id="PTHR43471:SF10">
    <property type="entry name" value="SLL1107 PROTEIN"/>
    <property type="match status" value="1"/>
</dbReference>
<dbReference type="OrthoDB" id="231083at2"/>
<gene>
    <name evidence="2" type="ORF">Spb1_04140</name>
</gene>
<evidence type="ECO:0000313" key="3">
    <source>
        <dbReference type="Proteomes" id="UP000315349"/>
    </source>
</evidence>
<evidence type="ECO:0000313" key="2">
    <source>
        <dbReference type="EMBL" id="QDV28551.1"/>
    </source>
</evidence>
<keyword evidence="1" id="KW-0812">Transmembrane</keyword>
<dbReference type="AlphaFoldDB" id="A0A518GIY0"/>
<keyword evidence="1" id="KW-1133">Transmembrane helix</keyword>
<name>A0A518GIY0_9PLAN</name>
<keyword evidence="3" id="KW-1185">Reference proteome</keyword>
<evidence type="ECO:0008006" key="4">
    <source>
        <dbReference type="Google" id="ProtNLM"/>
    </source>
</evidence>
<dbReference type="RefSeq" id="WP_145294995.1">
    <property type="nucleotide sequence ID" value="NZ_CP036299.1"/>
</dbReference>
<feature type="transmembrane region" description="Helical" evidence="1">
    <location>
        <begin position="121"/>
        <end position="142"/>
    </location>
</feature>
<organism evidence="2 3">
    <name type="scientific">Planctopirus ephydatiae</name>
    <dbReference type="NCBI Taxonomy" id="2528019"/>
    <lineage>
        <taxon>Bacteria</taxon>
        <taxon>Pseudomonadati</taxon>
        <taxon>Planctomycetota</taxon>
        <taxon>Planctomycetia</taxon>
        <taxon>Planctomycetales</taxon>
        <taxon>Planctomycetaceae</taxon>
        <taxon>Planctopirus</taxon>
    </lineage>
</organism>
<reference evidence="2 3" key="1">
    <citation type="submission" date="2019-02" db="EMBL/GenBank/DDBJ databases">
        <title>Deep-cultivation of Planctomycetes and their phenomic and genomic characterization uncovers novel biology.</title>
        <authorList>
            <person name="Wiegand S."/>
            <person name="Jogler M."/>
            <person name="Boedeker C."/>
            <person name="Pinto D."/>
            <person name="Vollmers J."/>
            <person name="Rivas-Marin E."/>
            <person name="Kohn T."/>
            <person name="Peeters S.H."/>
            <person name="Heuer A."/>
            <person name="Rast P."/>
            <person name="Oberbeckmann S."/>
            <person name="Bunk B."/>
            <person name="Jeske O."/>
            <person name="Meyerdierks A."/>
            <person name="Storesund J.E."/>
            <person name="Kallscheuer N."/>
            <person name="Luecker S."/>
            <person name="Lage O.M."/>
            <person name="Pohl T."/>
            <person name="Merkel B.J."/>
            <person name="Hornburger P."/>
            <person name="Mueller R.-W."/>
            <person name="Bruemmer F."/>
            <person name="Labrenz M."/>
            <person name="Spormann A.M."/>
            <person name="Op den Camp H."/>
            <person name="Overmann J."/>
            <person name="Amann R."/>
            <person name="Jetten M.S.M."/>
            <person name="Mascher T."/>
            <person name="Medema M.H."/>
            <person name="Devos D.P."/>
            <person name="Kaster A.-K."/>
            <person name="Ovreas L."/>
            <person name="Rohde M."/>
            <person name="Galperin M.Y."/>
            <person name="Jogler C."/>
        </authorList>
    </citation>
    <scope>NUCLEOTIDE SEQUENCE [LARGE SCALE GENOMIC DNA]</scope>
    <source>
        <strain evidence="2 3">Spb1</strain>
    </source>
</reference>
<sequence>MDFLPDPFPLLSASLQWLAVVVVIFSSILLITFTSNLVSNGARGAALFGHSLGQSLVEIFSTSVSRCYALAKLTFTEAIRRKALFVFVVFAVLFMFAGWFLSDPDQSAKYAKDAVKIHVTFILNVLTWLTMIVMLLLSCIGIPEDIRLRSIHTVVTKPARRFEIVLSRILGYVGVGTVLLGVMSVTSLVWIYRQVPESARSELTARQPIWGQISFLDRVGNKTDAGINVGDIWAYRSYIEGATKSRAIWRFENVTPAMLTTMTDEDGKTYEALRLESRIEAFRSHKGNMDRTTRFQYIILNPERNLEVTAATLEIGDEFSGRTDGIRRTLIAETKDNESQTVDLINDLVAKDGSLTIAVACTDPGQYLGMARSDLFIRLPDAPFAVTFFKAILGIWLFMVLTVTLGVTASTFVKGPFAIMMIFTFLTVSITAREFISKLLSDEWKGGGAFESAYRIPTYMNDTTDLPSNPGTQLIKWVDWIMNGFLWLIQQILPNVNYFNMTGYVANGFDVDNWNTLLPAVLVTIGYFIPCVLIGYYCLRSRELEAK</sequence>
<dbReference type="KEGG" id="peh:Spb1_04140"/>